<evidence type="ECO:0000313" key="2">
    <source>
        <dbReference type="Proteomes" id="UP000526892"/>
    </source>
</evidence>
<keyword evidence="2" id="KW-1185">Reference proteome</keyword>
<reference evidence="1 2" key="1">
    <citation type="journal article" date="2003" name="Extremophiles">
        <title>Halomonas glaciei sp. nov. isolated from fast ice of Adelie Land, Antarctica.</title>
        <authorList>
            <person name="Reddy G.S."/>
            <person name="Raghavan P.U."/>
            <person name="Sarita N.B."/>
            <person name="Prakash J.S."/>
            <person name="Nagesh N."/>
            <person name="Delille D."/>
            <person name="Shivaji S."/>
        </authorList>
    </citation>
    <scope>NUCLEOTIDE SEQUENCE [LARGE SCALE GENOMIC DNA]</scope>
    <source>
        <strain evidence="1 2">DD39</strain>
    </source>
</reference>
<dbReference type="EMBL" id="JACCDE010000011">
    <property type="protein sequence ID" value="NYS77949.1"/>
    <property type="molecule type" value="Genomic_DNA"/>
</dbReference>
<organism evidence="1 2">
    <name type="scientific">Vreelandella glaciei</name>
    <dbReference type="NCBI Taxonomy" id="186761"/>
    <lineage>
        <taxon>Bacteria</taxon>
        <taxon>Pseudomonadati</taxon>
        <taxon>Pseudomonadota</taxon>
        <taxon>Gammaproteobacteria</taxon>
        <taxon>Oceanospirillales</taxon>
        <taxon>Halomonadaceae</taxon>
        <taxon>Vreelandella</taxon>
    </lineage>
</organism>
<name>A0A7Z0LSU1_9GAMM</name>
<evidence type="ECO:0000313" key="1">
    <source>
        <dbReference type="EMBL" id="NYS77949.1"/>
    </source>
</evidence>
<accession>A0A7Z0LSU1</accession>
<protein>
    <submittedName>
        <fullName evidence="1">Uncharacterized protein</fullName>
    </submittedName>
</protein>
<sequence length="243" mass="27638">MAKGGTKIYCPNCKEFSVCKAMSPTALGEPKAQRWYRTDHQDISWFRRARACVSCKKTFLSAELDEKLLEELIQLREKLAKKHQVIAQRIRSVRPWLVRTETVPLDYAKEFVRKSAWWHTHSSGNPVRAPNHAKRIYESHHGWVIDFGANTFLVGKAIERCNNEINRYIDAAAQGDLPGIDDLNSKLKMHIRGAVANNDGYEYEGYYPLEGQDMMFGAQSIDVNDGVEYVLQKSGVSELVSST</sequence>
<proteinExistence type="predicted"/>
<dbReference type="Proteomes" id="UP000526892">
    <property type="component" value="Unassembled WGS sequence"/>
</dbReference>
<dbReference type="RefSeq" id="WP_179915923.1">
    <property type="nucleotide sequence ID" value="NZ_JACCDE010000011.1"/>
</dbReference>
<dbReference type="AlphaFoldDB" id="A0A7Z0LSU1"/>
<gene>
    <name evidence="1" type="ORF">HZS80_09505</name>
</gene>
<comment type="caution">
    <text evidence="1">The sequence shown here is derived from an EMBL/GenBank/DDBJ whole genome shotgun (WGS) entry which is preliminary data.</text>
</comment>